<dbReference type="Pfam" id="PF13855">
    <property type="entry name" value="LRR_8"/>
    <property type="match status" value="1"/>
</dbReference>
<dbReference type="InterPro" id="IPR051502">
    <property type="entry name" value="RLP_Defense_Trigger"/>
</dbReference>
<evidence type="ECO:0000256" key="3">
    <source>
        <dbReference type="ARBA" id="ARBA00022614"/>
    </source>
</evidence>
<keyword evidence="8" id="KW-0472">Membrane</keyword>
<comment type="caution">
    <text evidence="11">The sequence shown here is derived from an EMBL/GenBank/DDBJ whole genome shotgun (WGS) entry which is preliminary data.</text>
</comment>
<evidence type="ECO:0000313" key="12">
    <source>
        <dbReference type="Proteomes" id="UP000811609"/>
    </source>
</evidence>
<evidence type="ECO:0000256" key="1">
    <source>
        <dbReference type="ARBA" id="ARBA00004236"/>
    </source>
</evidence>
<dbReference type="AlphaFoldDB" id="A0A8T1NV95"/>
<dbReference type="SMART" id="SM00369">
    <property type="entry name" value="LRR_TYP"/>
    <property type="match status" value="5"/>
</dbReference>
<keyword evidence="3" id="KW-0433">Leucine-rich repeat</keyword>
<reference evidence="11" key="1">
    <citation type="submission" date="2020-12" db="EMBL/GenBank/DDBJ databases">
        <title>WGS assembly of Carya illinoinensis cv. Pawnee.</title>
        <authorList>
            <person name="Platts A."/>
            <person name="Shu S."/>
            <person name="Wright S."/>
            <person name="Barry K."/>
            <person name="Edger P."/>
            <person name="Pires J.C."/>
            <person name="Schmutz J."/>
        </authorList>
    </citation>
    <scope>NUCLEOTIDE SEQUENCE</scope>
    <source>
        <tissue evidence="11">Leaf</tissue>
    </source>
</reference>
<comment type="subcellular location">
    <subcellularLocation>
        <location evidence="1">Cell membrane</location>
    </subcellularLocation>
    <subcellularLocation>
        <location evidence="9">Endomembrane system</location>
        <topology evidence="9">Single-pass membrane protein</topology>
    </subcellularLocation>
</comment>
<keyword evidence="2" id="KW-1003">Cell membrane</keyword>
<feature type="signal peptide" evidence="10">
    <location>
        <begin position="1"/>
        <end position="26"/>
    </location>
</feature>
<evidence type="ECO:0000256" key="6">
    <source>
        <dbReference type="ARBA" id="ARBA00022737"/>
    </source>
</evidence>
<dbReference type="Proteomes" id="UP000811609">
    <property type="component" value="Chromosome 12"/>
</dbReference>
<protein>
    <submittedName>
        <fullName evidence="11">Uncharacterized protein</fullName>
    </submittedName>
</protein>
<evidence type="ECO:0000256" key="8">
    <source>
        <dbReference type="ARBA" id="ARBA00023136"/>
    </source>
</evidence>
<dbReference type="PANTHER" id="PTHR48062">
    <property type="entry name" value="RECEPTOR-LIKE PROTEIN 14"/>
    <property type="match status" value="1"/>
</dbReference>
<evidence type="ECO:0000256" key="5">
    <source>
        <dbReference type="ARBA" id="ARBA00022729"/>
    </source>
</evidence>
<evidence type="ECO:0000256" key="4">
    <source>
        <dbReference type="ARBA" id="ARBA00022692"/>
    </source>
</evidence>
<keyword evidence="7" id="KW-1133">Transmembrane helix</keyword>
<dbReference type="FunFam" id="3.80.10.10:FF:000095">
    <property type="entry name" value="LRR receptor-like serine/threonine-protein kinase GSO1"/>
    <property type="match status" value="1"/>
</dbReference>
<sequence>MNMSVLQYYFSMKALLLWVLVVFVQTSEYMGCLEEERIGLLHLKSFLVISIRPLKAYNSDYLLPSWVNHEKSDCCGWEIAGHVFSQSISAVKSLKILNLAHNELTGSFPTEGMLAVLRNLETLNLNYNHFDDSIIPSLSGLTSLTTLSLASNYLNDQFCALKKLEVLDLSYNYFEGILSTCINNMTSLVVLDISANQFNENASSSYVEASRTSLEYIAFSYNQFVGIFSFNLFANYSKLEVLRLNGQNKKLKIIELSNCSLNKLTGNIPKFLLIQHELDIVDLSHSKLKESFPNWLVENNTRLRMLDLRNNFFVSQLYLPTLTHTHMTWMDVSANHLDGNLPENIGKIFPNLLYLNLSNNILEDNLPSSIGGVFYLEILDFSSNNFSGRNFRYYPPMALEHVTLENSWNKFTGSIPKVLFNSSSLLTLDIGDNNFTGNISIEIKQLQVLRILLLSGNHFTEVEIKFVTKYRPSSYKGSILGYMSGLDFSCNNLTGDIPPTLGQISSLHALNLSYNQLTGKILTTFSKLALLESLDLSHNSLSGEIPSALIDLTFLEVFNVVNNNLSGKVPDMKAQFGTFEKSNYEGNLHLCGPPLDKSCAKLLGNLHHFLL</sequence>
<dbReference type="GO" id="GO:0005886">
    <property type="term" value="C:plasma membrane"/>
    <property type="evidence" value="ECO:0007669"/>
    <property type="project" value="UniProtKB-SubCell"/>
</dbReference>
<accession>A0A8T1NV95</accession>
<gene>
    <name evidence="11" type="ORF">CIPAW_12G000700</name>
</gene>
<dbReference type="Pfam" id="PF00560">
    <property type="entry name" value="LRR_1"/>
    <property type="match status" value="6"/>
</dbReference>
<keyword evidence="5 10" id="KW-0732">Signal</keyword>
<evidence type="ECO:0000256" key="2">
    <source>
        <dbReference type="ARBA" id="ARBA00022475"/>
    </source>
</evidence>
<name>A0A8T1NV95_CARIL</name>
<dbReference type="PROSITE" id="PS51450">
    <property type="entry name" value="LRR"/>
    <property type="match status" value="1"/>
</dbReference>
<evidence type="ECO:0000313" key="11">
    <source>
        <dbReference type="EMBL" id="KAG6632767.1"/>
    </source>
</evidence>
<dbReference type="InterPro" id="IPR001611">
    <property type="entry name" value="Leu-rich_rpt"/>
</dbReference>
<evidence type="ECO:0000256" key="10">
    <source>
        <dbReference type="SAM" id="SignalP"/>
    </source>
</evidence>
<feature type="chain" id="PRO_5035765206" evidence="10">
    <location>
        <begin position="27"/>
        <end position="611"/>
    </location>
</feature>
<dbReference type="PANTHER" id="PTHR48062:SF52">
    <property type="entry name" value="RECEPTOR-LIKE PROTEIN 8-RELATED"/>
    <property type="match status" value="1"/>
</dbReference>
<evidence type="ECO:0000256" key="9">
    <source>
        <dbReference type="ARBA" id="ARBA00037847"/>
    </source>
</evidence>
<proteinExistence type="predicted"/>
<organism evidence="11 12">
    <name type="scientific">Carya illinoinensis</name>
    <name type="common">Pecan</name>
    <dbReference type="NCBI Taxonomy" id="32201"/>
    <lineage>
        <taxon>Eukaryota</taxon>
        <taxon>Viridiplantae</taxon>
        <taxon>Streptophyta</taxon>
        <taxon>Embryophyta</taxon>
        <taxon>Tracheophyta</taxon>
        <taxon>Spermatophyta</taxon>
        <taxon>Magnoliopsida</taxon>
        <taxon>eudicotyledons</taxon>
        <taxon>Gunneridae</taxon>
        <taxon>Pentapetalae</taxon>
        <taxon>rosids</taxon>
        <taxon>fabids</taxon>
        <taxon>Fagales</taxon>
        <taxon>Juglandaceae</taxon>
        <taxon>Carya</taxon>
    </lineage>
</organism>
<dbReference type="InterPro" id="IPR003591">
    <property type="entry name" value="Leu-rich_rpt_typical-subtyp"/>
</dbReference>
<keyword evidence="6" id="KW-0677">Repeat</keyword>
<dbReference type="GO" id="GO:0012505">
    <property type="term" value="C:endomembrane system"/>
    <property type="evidence" value="ECO:0007669"/>
    <property type="project" value="UniProtKB-SubCell"/>
</dbReference>
<keyword evidence="4" id="KW-0812">Transmembrane</keyword>
<keyword evidence="12" id="KW-1185">Reference proteome</keyword>
<evidence type="ECO:0000256" key="7">
    <source>
        <dbReference type="ARBA" id="ARBA00022989"/>
    </source>
</evidence>
<dbReference type="EMBL" id="CM031820">
    <property type="protein sequence ID" value="KAG6632767.1"/>
    <property type="molecule type" value="Genomic_DNA"/>
</dbReference>